<dbReference type="Proteomes" id="UP000813824">
    <property type="component" value="Unassembled WGS sequence"/>
</dbReference>
<name>A0A8K0UPJ4_9AGAR</name>
<evidence type="ECO:0000313" key="2">
    <source>
        <dbReference type="Proteomes" id="UP000813824"/>
    </source>
</evidence>
<dbReference type="OrthoDB" id="2142040at2759"/>
<dbReference type="Pfam" id="PF11901">
    <property type="entry name" value="DM9"/>
    <property type="match status" value="1"/>
</dbReference>
<evidence type="ECO:0000313" key="1">
    <source>
        <dbReference type="EMBL" id="KAH8101142.1"/>
    </source>
</evidence>
<reference evidence="1" key="1">
    <citation type="journal article" date="2021" name="New Phytol.">
        <title>Evolutionary innovations through gain and loss of genes in the ectomycorrhizal Boletales.</title>
        <authorList>
            <person name="Wu G."/>
            <person name="Miyauchi S."/>
            <person name="Morin E."/>
            <person name="Kuo A."/>
            <person name="Drula E."/>
            <person name="Varga T."/>
            <person name="Kohler A."/>
            <person name="Feng B."/>
            <person name="Cao Y."/>
            <person name="Lipzen A."/>
            <person name="Daum C."/>
            <person name="Hundley H."/>
            <person name="Pangilinan J."/>
            <person name="Johnson J."/>
            <person name="Barry K."/>
            <person name="LaButti K."/>
            <person name="Ng V."/>
            <person name="Ahrendt S."/>
            <person name="Min B."/>
            <person name="Choi I.G."/>
            <person name="Park H."/>
            <person name="Plett J.M."/>
            <person name="Magnuson J."/>
            <person name="Spatafora J.W."/>
            <person name="Nagy L.G."/>
            <person name="Henrissat B."/>
            <person name="Grigoriev I.V."/>
            <person name="Yang Z.L."/>
            <person name="Xu J."/>
            <person name="Martin F.M."/>
        </authorList>
    </citation>
    <scope>NUCLEOTIDE SEQUENCE</scope>
    <source>
        <strain evidence="1">KKN 215</strain>
    </source>
</reference>
<dbReference type="PANTHER" id="PTHR31649">
    <property type="entry name" value="AGAP009604-PA"/>
    <property type="match status" value="1"/>
</dbReference>
<dbReference type="InterPro" id="IPR006616">
    <property type="entry name" value="DM9_repeat"/>
</dbReference>
<dbReference type="EMBL" id="JAEVFJ010000013">
    <property type="protein sequence ID" value="KAH8101142.1"/>
    <property type="molecule type" value="Genomic_DNA"/>
</dbReference>
<dbReference type="AlphaFoldDB" id="A0A8K0UPJ4"/>
<dbReference type="PANTHER" id="PTHR31649:SF1">
    <property type="entry name" value="FARNESOIC ACID O-METHYL TRANSFERASE DOMAIN-CONTAINING PROTEIN"/>
    <property type="match status" value="1"/>
</dbReference>
<organism evidence="1 2">
    <name type="scientific">Cristinia sonorae</name>
    <dbReference type="NCBI Taxonomy" id="1940300"/>
    <lineage>
        <taxon>Eukaryota</taxon>
        <taxon>Fungi</taxon>
        <taxon>Dikarya</taxon>
        <taxon>Basidiomycota</taxon>
        <taxon>Agaricomycotina</taxon>
        <taxon>Agaricomycetes</taxon>
        <taxon>Agaricomycetidae</taxon>
        <taxon>Agaricales</taxon>
        <taxon>Pleurotineae</taxon>
        <taxon>Stephanosporaceae</taxon>
        <taxon>Cristinia</taxon>
    </lineage>
</organism>
<sequence length="252" mass="27766">MSLTVDFNLSFGLSPFSNESGATDQVSAMSNSDRLAKLRRDMEPRIQQSRHRLRTQWLHDALARAEDYYTNGSRGPVSWVLAVGGEVPEGAFNGCSTSDPNVDPICVVRGFVGGGIHVGILAQEFSHMKYAILGYDWKLIPTDIYEVLVASPDAVRWVPAASGSLNLASLGAHAVEGGYEAHGEPLYVAQAYLHGMWRPGKHSARLPCTWDDNSASSVRFIADCWDEHQAAHIPYGQKENLIKDFRILCYVD</sequence>
<comment type="caution">
    <text evidence="1">The sequence shown here is derived from an EMBL/GenBank/DDBJ whole genome shotgun (WGS) entry which is preliminary data.</text>
</comment>
<gene>
    <name evidence="1" type="ORF">BXZ70DRAFT_111290</name>
</gene>
<accession>A0A8K0UPJ4</accession>
<protein>
    <submittedName>
        <fullName evidence="1">Uncharacterized protein</fullName>
    </submittedName>
</protein>
<proteinExistence type="predicted"/>
<keyword evidence="2" id="KW-1185">Reference proteome</keyword>